<keyword evidence="6" id="KW-0961">Cell wall biogenesis/degradation</keyword>
<dbReference type="SUPFAM" id="SSF55846">
    <property type="entry name" value="N-acetylmuramoyl-L-alanine amidase-like"/>
    <property type="match status" value="1"/>
</dbReference>
<evidence type="ECO:0000256" key="4">
    <source>
        <dbReference type="ARBA" id="ARBA00022638"/>
    </source>
</evidence>
<evidence type="ECO:0000256" key="1">
    <source>
        <dbReference type="ARBA" id="ARBA00001561"/>
    </source>
</evidence>
<dbReference type="GO" id="GO:0042742">
    <property type="term" value="P:defense response to bacterium"/>
    <property type="evidence" value="ECO:0007669"/>
    <property type="project" value="UniProtKB-KW"/>
</dbReference>
<protein>
    <recommendedName>
        <fullName evidence="2">N-acetylmuramoyl-L-alanine amidase</fullName>
        <ecNumber evidence="2">3.5.1.28</ecNumber>
    </recommendedName>
</protein>
<comment type="catalytic activity">
    <reaction evidence="1">
        <text>Hydrolyzes the link between N-acetylmuramoyl residues and L-amino acid residues in certain cell-wall glycopeptides.</text>
        <dbReference type="EC" id="3.5.1.28"/>
    </reaction>
</comment>
<dbReference type="GO" id="GO:0008745">
    <property type="term" value="F:N-acetylmuramoyl-L-alanine amidase activity"/>
    <property type="evidence" value="ECO:0007669"/>
    <property type="project" value="UniProtKB-EC"/>
</dbReference>
<organism evidence="8">
    <name type="scientific">uncultured Caudovirales phage</name>
    <dbReference type="NCBI Taxonomy" id="2100421"/>
    <lineage>
        <taxon>Viruses</taxon>
        <taxon>Duplodnaviria</taxon>
        <taxon>Heunggongvirae</taxon>
        <taxon>Uroviricota</taxon>
        <taxon>Caudoviricetes</taxon>
        <taxon>Peduoviridae</taxon>
        <taxon>Maltschvirus</taxon>
        <taxon>Maltschvirus maltsch</taxon>
    </lineage>
</organism>
<feature type="domain" description="N-acetylmuramoyl-L-alanine amidase" evidence="7">
    <location>
        <begin position="26"/>
        <end position="162"/>
    </location>
</feature>
<evidence type="ECO:0000256" key="2">
    <source>
        <dbReference type="ARBA" id="ARBA00011901"/>
    </source>
</evidence>
<dbReference type="CDD" id="cd06583">
    <property type="entry name" value="PGRP"/>
    <property type="match status" value="1"/>
</dbReference>
<name>A0A2H4J9K9_9CAUD</name>
<evidence type="ECO:0000313" key="8">
    <source>
        <dbReference type="EMBL" id="ASN69196.1"/>
    </source>
</evidence>
<keyword evidence="3" id="KW-0929">Antimicrobial</keyword>
<keyword evidence="4" id="KW-0081">Bacteriolytic enzyme</keyword>
<dbReference type="GO" id="GO:0071555">
    <property type="term" value="P:cell wall organization"/>
    <property type="evidence" value="ECO:0007669"/>
    <property type="project" value="UniProtKB-KW"/>
</dbReference>
<keyword evidence="5" id="KW-0378">Hydrolase</keyword>
<evidence type="ECO:0000256" key="6">
    <source>
        <dbReference type="ARBA" id="ARBA00023316"/>
    </source>
</evidence>
<accession>A0A2H4J9K9</accession>
<reference evidence="8" key="1">
    <citation type="submission" date="2017-06" db="EMBL/GenBank/DDBJ databases">
        <title>Novel phages from South African skin metaviromes.</title>
        <authorList>
            <person name="van Zyl L.J."/>
            <person name="Abrahams Y."/>
            <person name="Stander E.A."/>
            <person name="Kirby B.M."/>
            <person name="Clavaud C."/>
            <person name="Farcet C."/>
            <person name="Breton L."/>
            <person name="Trindade M.I."/>
        </authorList>
    </citation>
    <scope>NUCLEOTIDE SEQUENCE</scope>
</reference>
<sequence length="235" mass="25667">MGWTGDPVWLADVLRAEGVKVVETPGWKDWGNGDFKNIWGVICHHTGGSNTPVSEIRNGTPNLRGLLSQIHLAKDGTATLCGVGVAWHAGMGSYPGLPEDNANWHTIGIEAVNNGTEGWSPAQYDAYVRVCAAIVRRLGYGADRVIGHKEWAGRKQGKWDPGGIDMDAFRRDVQARLNPPKKTIGDIVSEGLNEVVKAMDGTEHKIKDLIRYTDGRVFEMSKKIDELLKLAKGGK</sequence>
<dbReference type="Pfam" id="PF01510">
    <property type="entry name" value="Amidase_2"/>
    <property type="match status" value="1"/>
</dbReference>
<dbReference type="GO" id="GO:0009254">
    <property type="term" value="P:peptidoglycan turnover"/>
    <property type="evidence" value="ECO:0007669"/>
    <property type="project" value="TreeGrafter"/>
</dbReference>
<dbReference type="SMART" id="SM00644">
    <property type="entry name" value="Ami_2"/>
    <property type="match status" value="1"/>
</dbReference>
<dbReference type="InterPro" id="IPR036505">
    <property type="entry name" value="Amidase/PGRP_sf"/>
</dbReference>
<dbReference type="Gene3D" id="3.40.80.10">
    <property type="entry name" value="Peptidoglycan recognition protein-like"/>
    <property type="match status" value="1"/>
</dbReference>
<evidence type="ECO:0000256" key="3">
    <source>
        <dbReference type="ARBA" id="ARBA00022529"/>
    </source>
</evidence>
<dbReference type="PANTHER" id="PTHR30417:SF1">
    <property type="entry name" value="N-ACETYLMURAMOYL-L-ALANINE AMIDASE AMID"/>
    <property type="match status" value="1"/>
</dbReference>
<dbReference type="EC" id="3.5.1.28" evidence="2"/>
<dbReference type="PANTHER" id="PTHR30417">
    <property type="entry name" value="N-ACETYLMURAMOYL-L-ALANINE AMIDASE AMID"/>
    <property type="match status" value="1"/>
</dbReference>
<evidence type="ECO:0000259" key="7">
    <source>
        <dbReference type="SMART" id="SM00644"/>
    </source>
</evidence>
<dbReference type="EMBL" id="MF417887">
    <property type="protein sequence ID" value="ASN69196.1"/>
    <property type="molecule type" value="Genomic_DNA"/>
</dbReference>
<dbReference type="GO" id="GO:0009253">
    <property type="term" value="P:peptidoglycan catabolic process"/>
    <property type="evidence" value="ECO:0007669"/>
    <property type="project" value="InterPro"/>
</dbReference>
<gene>
    <name evidence="8" type="ORF">7S3_18</name>
</gene>
<dbReference type="InterPro" id="IPR002502">
    <property type="entry name" value="Amidase_domain"/>
</dbReference>
<dbReference type="InterPro" id="IPR051206">
    <property type="entry name" value="NAMLAA_amidase_2"/>
</dbReference>
<dbReference type="GO" id="GO:0001897">
    <property type="term" value="P:symbiont-mediated cytolysis of host cell"/>
    <property type="evidence" value="ECO:0007669"/>
    <property type="project" value="UniProtKB-ARBA"/>
</dbReference>
<proteinExistence type="predicted"/>
<evidence type="ECO:0000256" key="5">
    <source>
        <dbReference type="ARBA" id="ARBA00022801"/>
    </source>
</evidence>